<evidence type="ECO:0000256" key="1">
    <source>
        <dbReference type="ARBA" id="ARBA00022737"/>
    </source>
</evidence>
<comment type="caution">
    <text evidence="4">The sequence shown here is derived from an EMBL/GenBank/DDBJ whole genome shotgun (WGS) entry which is preliminary data.</text>
</comment>
<evidence type="ECO:0000256" key="2">
    <source>
        <dbReference type="ARBA" id="ARBA00022803"/>
    </source>
</evidence>
<feature type="repeat" description="TPR" evidence="3">
    <location>
        <begin position="40"/>
        <end position="73"/>
    </location>
</feature>
<dbReference type="Pfam" id="PF07719">
    <property type="entry name" value="TPR_2"/>
    <property type="match status" value="1"/>
</dbReference>
<dbReference type="InterPro" id="IPR019734">
    <property type="entry name" value="TPR_rpt"/>
</dbReference>
<keyword evidence="1" id="KW-0677">Repeat</keyword>
<keyword evidence="5" id="KW-1185">Reference proteome</keyword>
<feature type="repeat" description="TPR" evidence="3">
    <location>
        <begin position="6"/>
        <end position="39"/>
    </location>
</feature>
<evidence type="ECO:0000256" key="3">
    <source>
        <dbReference type="PROSITE-ProRule" id="PRU00339"/>
    </source>
</evidence>
<dbReference type="PROSITE" id="PS50293">
    <property type="entry name" value="TPR_REGION"/>
    <property type="match status" value="1"/>
</dbReference>
<sequence length="255" mass="29676">MRSDYIQAYINRGDILIRLNRTQEAQKVYEKALQFDDGNPDIYYNLGVVYLEQRKMDQALYYFEKALKINPEHEQALLNSAILIQESGSRNLRKVAYDRDVLGGKEPPGQSPEEFFASNLSFPFEMCHYSKKNRFMHASLTSNSRKEKASISCEIHEQSGKESTKESTFNLGMLAMDEKHHFGREMVSKAVQISEDFRSALFSTWPYSSPRPGDLWKPYLFCTDFSRHHPDHVKGLILLGDIYINTIRDLMQRKR</sequence>
<dbReference type="SMART" id="SM00028">
    <property type="entry name" value="TPR"/>
    <property type="match status" value="2"/>
</dbReference>
<protein>
    <submittedName>
        <fullName evidence="4">Protein O-mannosyl-transferase TMTC3</fullName>
    </submittedName>
</protein>
<dbReference type="Pfam" id="PF00515">
    <property type="entry name" value="TPR_1"/>
    <property type="match status" value="1"/>
</dbReference>
<dbReference type="GO" id="GO:0035269">
    <property type="term" value="P:protein O-linked glycosylation via mannose"/>
    <property type="evidence" value="ECO:0007669"/>
    <property type="project" value="TreeGrafter"/>
</dbReference>
<dbReference type="InterPro" id="IPR011990">
    <property type="entry name" value="TPR-like_helical_dom_sf"/>
</dbReference>
<dbReference type="PANTHER" id="PTHR44395">
    <property type="match status" value="1"/>
</dbReference>
<dbReference type="AlphaFoldDB" id="A0AAV4MA62"/>
<dbReference type="Gene3D" id="1.25.40.10">
    <property type="entry name" value="Tetratricopeptide repeat domain"/>
    <property type="match status" value="1"/>
</dbReference>
<evidence type="ECO:0000313" key="4">
    <source>
        <dbReference type="EMBL" id="GIX68929.1"/>
    </source>
</evidence>
<gene>
    <name evidence="4" type="primary">TMTC3</name>
    <name evidence="4" type="ORF">CEXT_545311</name>
</gene>
<dbReference type="GO" id="GO:0000030">
    <property type="term" value="F:mannosyltransferase activity"/>
    <property type="evidence" value="ECO:0007669"/>
    <property type="project" value="TreeGrafter"/>
</dbReference>
<dbReference type="InterPro" id="IPR013105">
    <property type="entry name" value="TPR_2"/>
</dbReference>
<dbReference type="Proteomes" id="UP001054945">
    <property type="component" value="Unassembled WGS sequence"/>
</dbReference>
<dbReference type="EMBL" id="BPLR01002007">
    <property type="protein sequence ID" value="GIX68929.1"/>
    <property type="molecule type" value="Genomic_DNA"/>
</dbReference>
<dbReference type="PROSITE" id="PS50005">
    <property type="entry name" value="TPR"/>
    <property type="match status" value="2"/>
</dbReference>
<organism evidence="4 5">
    <name type="scientific">Caerostris extrusa</name>
    <name type="common">Bark spider</name>
    <name type="synonym">Caerostris bankana</name>
    <dbReference type="NCBI Taxonomy" id="172846"/>
    <lineage>
        <taxon>Eukaryota</taxon>
        <taxon>Metazoa</taxon>
        <taxon>Ecdysozoa</taxon>
        <taxon>Arthropoda</taxon>
        <taxon>Chelicerata</taxon>
        <taxon>Arachnida</taxon>
        <taxon>Araneae</taxon>
        <taxon>Araneomorphae</taxon>
        <taxon>Entelegynae</taxon>
        <taxon>Araneoidea</taxon>
        <taxon>Araneidae</taxon>
        <taxon>Caerostris</taxon>
    </lineage>
</organism>
<keyword evidence="2 3" id="KW-0802">TPR repeat</keyword>
<reference evidence="4 5" key="1">
    <citation type="submission" date="2021-06" db="EMBL/GenBank/DDBJ databases">
        <title>Caerostris extrusa draft genome.</title>
        <authorList>
            <person name="Kono N."/>
            <person name="Arakawa K."/>
        </authorList>
    </citation>
    <scope>NUCLEOTIDE SEQUENCE [LARGE SCALE GENOMIC DNA]</scope>
</reference>
<dbReference type="PANTHER" id="PTHR44395:SF1">
    <property type="entry name" value="PROTEIN O-MANNOSYL-TRANSFERASE TMTC3"/>
    <property type="match status" value="1"/>
</dbReference>
<dbReference type="SUPFAM" id="SSF48452">
    <property type="entry name" value="TPR-like"/>
    <property type="match status" value="1"/>
</dbReference>
<dbReference type="GO" id="GO:0005783">
    <property type="term" value="C:endoplasmic reticulum"/>
    <property type="evidence" value="ECO:0007669"/>
    <property type="project" value="TreeGrafter"/>
</dbReference>
<name>A0AAV4MA62_CAEEX</name>
<evidence type="ECO:0000313" key="5">
    <source>
        <dbReference type="Proteomes" id="UP001054945"/>
    </source>
</evidence>
<proteinExistence type="predicted"/>
<accession>A0AAV4MA62</accession>